<protein>
    <submittedName>
        <fullName evidence="2">Uncharacterized protein</fullName>
    </submittedName>
</protein>
<proteinExistence type="predicted"/>
<accession>E3RQU2</accession>
<dbReference type="OrthoDB" id="3695090at2759"/>
<keyword evidence="3" id="KW-1185">Reference proteome</keyword>
<dbReference type="EMBL" id="GL534559">
    <property type="protein sequence ID" value="EFQ91907.1"/>
    <property type="molecule type" value="Genomic_DNA"/>
</dbReference>
<evidence type="ECO:0000313" key="2">
    <source>
        <dbReference type="EMBL" id="EFQ91907.1"/>
    </source>
</evidence>
<dbReference type="AlphaFoldDB" id="E3RQU2"/>
<dbReference type="KEGG" id="pte:PTT_11131"/>
<evidence type="ECO:0000256" key="1">
    <source>
        <dbReference type="SAM" id="MobiDB-lite"/>
    </source>
</evidence>
<sequence length="56" mass="6284">MGILAVSLHSLQTQNELLHHENDGLRAALSAKKKQQQKSTQLDVQQPEEYHSSAVF</sequence>
<dbReference type="Proteomes" id="UP000001067">
    <property type="component" value="Unassembled WGS sequence"/>
</dbReference>
<feature type="region of interest" description="Disordered" evidence="1">
    <location>
        <begin position="29"/>
        <end position="56"/>
    </location>
</feature>
<name>E3RQU2_PYRTT</name>
<reference evidence="2 3" key="1">
    <citation type="journal article" date="2010" name="Genome Biol.">
        <title>A first genome assembly of the barley fungal pathogen Pyrenophora teres f. teres.</title>
        <authorList>
            <person name="Ellwood S.R."/>
            <person name="Liu Z."/>
            <person name="Syme R.A."/>
            <person name="Lai Z."/>
            <person name="Hane J.K."/>
            <person name="Keiper F."/>
            <person name="Moffat C.S."/>
            <person name="Oliver R.P."/>
            <person name="Friesen T.L."/>
        </authorList>
    </citation>
    <scope>NUCLEOTIDE SEQUENCE [LARGE SCALE GENOMIC DNA]</scope>
    <source>
        <strain evidence="2 3">0-1</strain>
    </source>
</reference>
<organism evidence="3">
    <name type="scientific">Pyrenophora teres f. teres (strain 0-1)</name>
    <name type="common">Barley net blotch fungus</name>
    <name type="synonym">Drechslera teres f. teres</name>
    <dbReference type="NCBI Taxonomy" id="861557"/>
    <lineage>
        <taxon>Eukaryota</taxon>
        <taxon>Fungi</taxon>
        <taxon>Dikarya</taxon>
        <taxon>Ascomycota</taxon>
        <taxon>Pezizomycotina</taxon>
        <taxon>Dothideomycetes</taxon>
        <taxon>Pleosporomycetidae</taxon>
        <taxon>Pleosporales</taxon>
        <taxon>Pleosporineae</taxon>
        <taxon>Pleosporaceae</taxon>
        <taxon>Pyrenophora</taxon>
    </lineage>
</organism>
<gene>
    <name evidence="2" type="ORF">PTT_11131</name>
</gene>
<evidence type="ECO:0000313" key="3">
    <source>
        <dbReference type="Proteomes" id="UP000001067"/>
    </source>
</evidence>
<dbReference type="HOGENOM" id="CLU_3015287_0_0_1"/>